<dbReference type="PANTHER" id="PTHR13504:SF38">
    <property type="entry name" value="FIDO DOMAIN-CONTAINING PROTEIN"/>
    <property type="match status" value="1"/>
</dbReference>
<dbReference type="PIRSF" id="PIRSF038925">
    <property type="entry name" value="AMP-prot_trans"/>
    <property type="match status" value="1"/>
</dbReference>
<organism evidence="2 3">
    <name type="scientific">Amycolatopsis samaneae</name>
    <dbReference type="NCBI Taxonomy" id="664691"/>
    <lineage>
        <taxon>Bacteria</taxon>
        <taxon>Bacillati</taxon>
        <taxon>Actinomycetota</taxon>
        <taxon>Actinomycetes</taxon>
        <taxon>Pseudonocardiales</taxon>
        <taxon>Pseudonocardiaceae</taxon>
        <taxon>Amycolatopsis</taxon>
    </lineage>
</organism>
<comment type="caution">
    <text evidence="2">The sequence shown here is derived from an EMBL/GenBank/DDBJ whole genome shotgun (WGS) entry which is preliminary data.</text>
</comment>
<dbReference type="InterPro" id="IPR003812">
    <property type="entry name" value="Fido"/>
</dbReference>
<accession>A0ABW5GTA3</accession>
<dbReference type="InterPro" id="IPR025758">
    <property type="entry name" value="Fic/DOC_N"/>
</dbReference>
<protein>
    <submittedName>
        <fullName evidence="2">Fic family protein</fullName>
    </submittedName>
</protein>
<evidence type="ECO:0000313" key="3">
    <source>
        <dbReference type="Proteomes" id="UP001597419"/>
    </source>
</evidence>
<keyword evidence="3" id="KW-1185">Reference proteome</keyword>
<dbReference type="Proteomes" id="UP001597419">
    <property type="component" value="Unassembled WGS sequence"/>
</dbReference>
<evidence type="ECO:0000313" key="2">
    <source>
        <dbReference type="EMBL" id="MFD2464031.1"/>
    </source>
</evidence>
<sequence length="391" mass="43633">MQVEDFAESPVGTLVPVTGHDARLDRPYHHHAFLPRALPATVELTPGSYKIISEADRALGALDVRIERLPNPQLLVRPSLTREAVSTSALEGTYAPYADVLEAQYGDDRETTAEVREVQNYVRAALHGLHLIERKPLCLNVISELQSVLVKGTRGDSYDAGRLRERLVCIGDRGRGIEQSRFVPPPHGDALRDGVSDWEKWINHDQEMPVLVKVALGHYQFETLHPFSDGNGRIGRLVITLQLIQEEIIRHPVLNLSPWLEPRREDYIDHLLAVSKTGDFDPWVRFFAEAVKARAKAAADTIDRLIGFSNEVVETMKKTGARGAVLDLAATLIGYPIMTVPKVQADLGVSYPTANSAVSRLREAGFLRELTGRNYGRMYICDRVYDELAES</sequence>
<dbReference type="EMBL" id="JBHUKU010000023">
    <property type="protein sequence ID" value="MFD2464031.1"/>
    <property type="molecule type" value="Genomic_DNA"/>
</dbReference>
<dbReference type="InterPro" id="IPR036597">
    <property type="entry name" value="Fido-like_dom_sf"/>
</dbReference>
<name>A0ABW5GTA3_9PSEU</name>
<evidence type="ECO:0000259" key="1">
    <source>
        <dbReference type="PROSITE" id="PS51459"/>
    </source>
</evidence>
<dbReference type="PANTHER" id="PTHR13504">
    <property type="entry name" value="FIDO DOMAIN-CONTAINING PROTEIN DDB_G0283145"/>
    <property type="match status" value="1"/>
</dbReference>
<dbReference type="SUPFAM" id="SSF140931">
    <property type="entry name" value="Fic-like"/>
    <property type="match status" value="1"/>
</dbReference>
<gene>
    <name evidence="2" type="ORF">ACFSYJ_35815</name>
</gene>
<reference evidence="3" key="1">
    <citation type="journal article" date="2019" name="Int. J. Syst. Evol. Microbiol.">
        <title>The Global Catalogue of Microorganisms (GCM) 10K type strain sequencing project: providing services to taxonomists for standard genome sequencing and annotation.</title>
        <authorList>
            <consortium name="The Broad Institute Genomics Platform"/>
            <consortium name="The Broad Institute Genome Sequencing Center for Infectious Disease"/>
            <person name="Wu L."/>
            <person name="Ma J."/>
        </authorList>
    </citation>
    <scope>NUCLEOTIDE SEQUENCE [LARGE SCALE GENOMIC DNA]</scope>
    <source>
        <strain evidence="3">CGMCC 4.7643</strain>
    </source>
</reference>
<dbReference type="Gene3D" id="1.10.3290.10">
    <property type="entry name" value="Fido-like domain"/>
    <property type="match status" value="1"/>
</dbReference>
<dbReference type="RefSeq" id="WP_345396069.1">
    <property type="nucleotide sequence ID" value="NZ_BAABHG010000007.1"/>
</dbReference>
<dbReference type="InterPro" id="IPR040198">
    <property type="entry name" value="Fido_containing"/>
</dbReference>
<dbReference type="Pfam" id="PF13784">
    <property type="entry name" value="Fic_N"/>
    <property type="match status" value="1"/>
</dbReference>
<dbReference type="Pfam" id="PF02661">
    <property type="entry name" value="Fic"/>
    <property type="match status" value="1"/>
</dbReference>
<dbReference type="PROSITE" id="PS51459">
    <property type="entry name" value="FIDO"/>
    <property type="match status" value="1"/>
</dbReference>
<feature type="domain" description="Fido" evidence="1">
    <location>
        <begin position="137"/>
        <end position="289"/>
    </location>
</feature>
<dbReference type="InterPro" id="IPR026287">
    <property type="entry name" value="SoFic-like"/>
</dbReference>
<proteinExistence type="predicted"/>